<dbReference type="Proteomes" id="UP000025227">
    <property type="component" value="Unplaced"/>
</dbReference>
<evidence type="ECO:0000313" key="2">
    <source>
        <dbReference type="WBParaSite" id="HCON_00150760-00001"/>
    </source>
</evidence>
<dbReference type="OMA" id="VLETHVN"/>
<keyword evidence="1" id="KW-1185">Reference proteome</keyword>
<dbReference type="WBParaSite" id="HCON_00150760-00001">
    <property type="protein sequence ID" value="HCON_00150760-00001"/>
    <property type="gene ID" value="HCON_00150760"/>
</dbReference>
<accession>A0A7I4YUX7</accession>
<sequence length="322" mass="36343">MFCDSNRETKSAKVGGRMVATLTDSEWPILPGLVLGSPRSTNVDALKPHPSIASAICSQYDAKWKTTAHLMNRIFPVGLQISTAQKWFAFMHATVSRQCCTTSWVCVWLRWFDRYLVEKIRELDPNAVLETHVNGRGLKPNLSWCRLGSRAEELDKLYKDMKDAQEGNGLYVQADDMSYYDQTVCADLLCSKPALVFKIRPTAAERPVRPWSNCVRMAPFFNKVSSMSFGTHSYFHGEPNEVKTYDDWLQSNKERILSSSEYKSSIMRIVNVLQMPEQCTMGFLITSSLIGGQGLRDKTGCELIAPLKALFTKNGFGDLHMV</sequence>
<evidence type="ECO:0000313" key="1">
    <source>
        <dbReference type="Proteomes" id="UP000025227"/>
    </source>
</evidence>
<protein>
    <submittedName>
        <fullName evidence="2">RNA-dependent RNA polymerase</fullName>
    </submittedName>
</protein>
<organism evidence="1 2">
    <name type="scientific">Haemonchus contortus</name>
    <name type="common">Barber pole worm</name>
    <dbReference type="NCBI Taxonomy" id="6289"/>
    <lineage>
        <taxon>Eukaryota</taxon>
        <taxon>Metazoa</taxon>
        <taxon>Ecdysozoa</taxon>
        <taxon>Nematoda</taxon>
        <taxon>Chromadorea</taxon>
        <taxon>Rhabditida</taxon>
        <taxon>Rhabditina</taxon>
        <taxon>Rhabditomorpha</taxon>
        <taxon>Strongyloidea</taxon>
        <taxon>Trichostrongylidae</taxon>
        <taxon>Haemonchus</taxon>
    </lineage>
</organism>
<reference evidence="2" key="1">
    <citation type="submission" date="2020-12" db="UniProtKB">
        <authorList>
            <consortium name="WormBaseParasite"/>
        </authorList>
    </citation>
    <scope>IDENTIFICATION</scope>
    <source>
        <strain evidence="2">MHco3</strain>
    </source>
</reference>
<dbReference type="OrthoDB" id="10325056at2759"/>
<name>A0A7I4YUX7_HAECO</name>
<proteinExistence type="predicted"/>
<dbReference type="AlphaFoldDB" id="A0A7I4YUX7"/>